<evidence type="ECO:0000256" key="9">
    <source>
        <dbReference type="ARBA" id="ARBA00023136"/>
    </source>
</evidence>
<dbReference type="OrthoDB" id="7477467at2"/>
<organism evidence="11 12">
    <name type="scientific">Sphingomonas panacisoli</name>
    <dbReference type="NCBI Taxonomy" id="1813879"/>
    <lineage>
        <taxon>Bacteria</taxon>
        <taxon>Pseudomonadati</taxon>
        <taxon>Pseudomonadota</taxon>
        <taxon>Alphaproteobacteria</taxon>
        <taxon>Sphingomonadales</taxon>
        <taxon>Sphingomonadaceae</taxon>
        <taxon>Sphingomonas</taxon>
    </lineage>
</organism>
<accession>A0A5B8LLM4</accession>
<keyword evidence="4" id="KW-0813">Transport</keyword>
<evidence type="ECO:0000256" key="6">
    <source>
        <dbReference type="ARBA" id="ARBA00022519"/>
    </source>
</evidence>
<evidence type="ECO:0000313" key="11">
    <source>
        <dbReference type="EMBL" id="QDZ09128.1"/>
    </source>
</evidence>
<evidence type="ECO:0000256" key="4">
    <source>
        <dbReference type="ARBA" id="ARBA00022448"/>
    </source>
</evidence>
<dbReference type="GO" id="GO:0005886">
    <property type="term" value="C:plasma membrane"/>
    <property type="evidence" value="ECO:0007669"/>
    <property type="project" value="UniProtKB-SubCell"/>
</dbReference>
<keyword evidence="7" id="KW-0812">Transmembrane</keyword>
<evidence type="ECO:0000256" key="10">
    <source>
        <dbReference type="ARBA" id="ARBA00030772"/>
    </source>
</evidence>
<proteinExistence type="inferred from homology"/>
<evidence type="ECO:0000256" key="7">
    <source>
        <dbReference type="ARBA" id="ARBA00022692"/>
    </source>
</evidence>
<keyword evidence="8" id="KW-0653">Protein transport</keyword>
<gene>
    <name evidence="11" type="ORF">FPZ24_09770</name>
</gene>
<dbReference type="GO" id="GO:0015627">
    <property type="term" value="C:type II protein secretion system complex"/>
    <property type="evidence" value="ECO:0007669"/>
    <property type="project" value="InterPro"/>
</dbReference>
<evidence type="ECO:0000256" key="2">
    <source>
        <dbReference type="ARBA" id="ARBA00007208"/>
    </source>
</evidence>
<evidence type="ECO:0000256" key="3">
    <source>
        <dbReference type="ARBA" id="ARBA00021563"/>
    </source>
</evidence>
<dbReference type="GO" id="GO:0015628">
    <property type="term" value="P:protein secretion by the type II secretion system"/>
    <property type="evidence" value="ECO:0007669"/>
    <property type="project" value="InterPro"/>
</dbReference>
<keyword evidence="12" id="KW-1185">Reference proteome</keyword>
<evidence type="ECO:0000256" key="8">
    <source>
        <dbReference type="ARBA" id="ARBA00022927"/>
    </source>
</evidence>
<dbReference type="InterPro" id="IPR022792">
    <property type="entry name" value="T2SS_protein-GspN"/>
</dbReference>
<dbReference type="Proteomes" id="UP000315673">
    <property type="component" value="Chromosome"/>
</dbReference>
<dbReference type="KEGG" id="spai:FPZ24_09770"/>
<sequence length="225" mass="23189">MMLVALIVLFPMRLALGIFGLSGEGLSAREVTGPVWWGGLNEAHYGNVALGDVSAGLSPIQLFVGRARVDVAGQEGAANASLTGAVSFSRTTSGVDDVTATVPAGDAFAPVPITSIQLEDVSVRFRDGRCESAEGKVTASIAPTMPQLNLPPTLSGNARCEGGALLIPLASQAQTESIAVTIEEDGKYRALLTVRPSDPAAGVALMAAGFRQTNAGYRMTVNGNF</sequence>
<comment type="similarity">
    <text evidence="2">Belongs to the GSP N family.</text>
</comment>
<comment type="subcellular location">
    <subcellularLocation>
        <location evidence="1">Cell inner membrane</location>
    </subcellularLocation>
</comment>
<reference evidence="11 12" key="1">
    <citation type="submission" date="2019-07" db="EMBL/GenBank/DDBJ databases">
        <title>Full genome sequence of Sphingomonas sp. 4R-6-7(HKS19).</title>
        <authorList>
            <person name="Im W.-T."/>
        </authorList>
    </citation>
    <scope>NUCLEOTIDE SEQUENCE [LARGE SCALE GENOMIC DNA]</scope>
    <source>
        <strain evidence="11 12">HKS19</strain>
    </source>
</reference>
<evidence type="ECO:0000313" key="12">
    <source>
        <dbReference type="Proteomes" id="UP000315673"/>
    </source>
</evidence>
<evidence type="ECO:0000256" key="5">
    <source>
        <dbReference type="ARBA" id="ARBA00022475"/>
    </source>
</evidence>
<keyword evidence="6" id="KW-0997">Cell inner membrane</keyword>
<protein>
    <recommendedName>
        <fullName evidence="3">Type II secretion system protein N</fullName>
    </recommendedName>
    <alternativeName>
        <fullName evidence="10">General secretion pathway protein N</fullName>
    </alternativeName>
</protein>
<dbReference type="EMBL" id="CP042306">
    <property type="protein sequence ID" value="QDZ09128.1"/>
    <property type="molecule type" value="Genomic_DNA"/>
</dbReference>
<keyword evidence="5" id="KW-1003">Cell membrane</keyword>
<name>A0A5B8LLM4_9SPHN</name>
<keyword evidence="9" id="KW-0472">Membrane</keyword>
<dbReference type="Pfam" id="PF01203">
    <property type="entry name" value="T2SSN"/>
    <property type="match status" value="1"/>
</dbReference>
<evidence type="ECO:0000256" key="1">
    <source>
        <dbReference type="ARBA" id="ARBA00004533"/>
    </source>
</evidence>
<dbReference type="AlphaFoldDB" id="A0A5B8LLM4"/>